<sequence>MRISPSPGHHSLPAVAESHFGLSGGFARRHFRARPMRDVSFATPEIMPLRGFLADSRF</sequence>
<dbReference type="EMBL" id="CP050854">
    <property type="protein sequence ID" value="QTF09026.1"/>
    <property type="molecule type" value="Genomic_DNA"/>
</dbReference>
<proteinExistence type="predicted"/>
<protein>
    <submittedName>
        <fullName evidence="1">Uncharacterized protein</fullName>
    </submittedName>
</protein>
<accession>A0ABX7UTL2</accession>
<reference evidence="1 2" key="1">
    <citation type="submission" date="2020-03" db="EMBL/GenBank/DDBJ databases">
        <authorList>
            <person name="Bakhshi Ganjeh M."/>
        </authorList>
    </citation>
    <scope>NUCLEOTIDE SEQUENCE [LARGE SCALE GENOMIC DNA]</scope>
    <source>
        <strain evidence="2">Iran 50</strain>
    </source>
</reference>
<name>A0ABX7UTL2_9GAMM</name>
<evidence type="ECO:0000313" key="1">
    <source>
        <dbReference type="EMBL" id="QTF09026.1"/>
    </source>
</evidence>
<dbReference type="Proteomes" id="UP000671960">
    <property type="component" value="Chromosome"/>
</dbReference>
<evidence type="ECO:0000313" key="2">
    <source>
        <dbReference type="Proteomes" id="UP000671960"/>
    </source>
</evidence>
<gene>
    <name evidence="1" type="ORF">HC231_14750</name>
</gene>
<dbReference type="RefSeq" id="WP_208227365.1">
    <property type="nucleotide sequence ID" value="NZ_CP050854.1"/>
</dbReference>
<organism evidence="1 2">
    <name type="scientific">Brenneria izadpanahii</name>
    <dbReference type="NCBI Taxonomy" id="2722756"/>
    <lineage>
        <taxon>Bacteria</taxon>
        <taxon>Pseudomonadati</taxon>
        <taxon>Pseudomonadota</taxon>
        <taxon>Gammaproteobacteria</taxon>
        <taxon>Enterobacterales</taxon>
        <taxon>Pectobacteriaceae</taxon>
        <taxon>Brenneria</taxon>
    </lineage>
</organism>
<keyword evidence="2" id="KW-1185">Reference proteome</keyword>